<proteinExistence type="predicted"/>
<organism evidence="2 3">
    <name type="scientific">Pyronema omphalodes (strain CBS 100304)</name>
    <name type="common">Pyronema confluens</name>
    <dbReference type="NCBI Taxonomy" id="1076935"/>
    <lineage>
        <taxon>Eukaryota</taxon>
        <taxon>Fungi</taxon>
        <taxon>Dikarya</taxon>
        <taxon>Ascomycota</taxon>
        <taxon>Pezizomycotina</taxon>
        <taxon>Pezizomycetes</taxon>
        <taxon>Pezizales</taxon>
        <taxon>Pyronemataceae</taxon>
        <taxon>Pyronema</taxon>
    </lineage>
</organism>
<dbReference type="AlphaFoldDB" id="U4LGX5"/>
<keyword evidence="3" id="KW-1185">Reference proteome</keyword>
<accession>U4LGX5</accession>
<evidence type="ECO:0000313" key="2">
    <source>
        <dbReference type="EMBL" id="CCX31344.1"/>
    </source>
</evidence>
<sequence>MKVTTSHSAIAIAIALFMTQTVATTYTSPTTPIMANTTDSFLQPTAAPMASPVWDFDPTMYISDADKKEPDMASVAAGVAMTGAFMVAIMV</sequence>
<evidence type="ECO:0000313" key="3">
    <source>
        <dbReference type="Proteomes" id="UP000018144"/>
    </source>
</evidence>
<dbReference type="EMBL" id="HF935589">
    <property type="protein sequence ID" value="CCX31344.1"/>
    <property type="molecule type" value="Genomic_DNA"/>
</dbReference>
<gene>
    <name evidence="2" type="ORF">PCON_10645</name>
</gene>
<reference evidence="2 3" key="1">
    <citation type="journal article" date="2013" name="PLoS Genet.">
        <title>The genome and development-dependent transcriptomes of Pyronema confluens: a window into fungal evolution.</title>
        <authorList>
            <person name="Traeger S."/>
            <person name="Altegoer F."/>
            <person name="Freitag M."/>
            <person name="Gabaldon T."/>
            <person name="Kempken F."/>
            <person name="Kumar A."/>
            <person name="Marcet-Houben M."/>
            <person name="Poggeler S."/>
            <person name="Stajich J.E."/>
            <person name="Nowrousian M."/>
        </authorList>
    </citation>
    <scope>NUCLEOTIDE SEQUENCE [LARGE SCALE GENOMIC DNA]</scope>
    <source>
        <strain evidence="3">CBS 100304</strain>
        <tissue evidence="2">Vegetative mycelium</tissue>
    </source>
</reference>
<name>U4LGX5_PYROM</name>
<evidence type="ECO:0000256" key="1">
    <source>
        <dbReference type="SAM" id="SignalP"/>
    </source>
</evidence>
<feature type="chain" id="PRO_5004651570" evidence="1">
    <location>
        <begin position="24"/>
        <end position="91"/>
    </location>
</feature>
<dbReference type="Proteomes" id="UP000018144">
    <property type="component" value="Unassembled WGS sequence"/>
</dbReference>
<keyword evidence="1" id="KW-0732">Signal</keyword>
<feature type="signal peptide" evidence="1">
    <location>
        <begin position="1"/>
        <end position="23"/>
    </location>
</feature>
<protein>
    <submittedName>
        <fullName evidence="2">Uncharacterized protein</fullName>
    </submittedName>
</protein>